<reference evidence="2" key="4">
    <citation type="submission" date="2025-09" db="UniProtKB">
        <authorList>
            <consortium name="Ensembl"/>
        </authorList>
    </citation>
    <scope>IDENTIFICATION</scope>
</reference>
<protein>
    <submittedName>
        <fullName evidence="2">Uncharacterized protein</fullName>
    </submittedName>
</protein>
<proteinExistence type="predicted"/>
<keyword evidence="1" id="KW-0472">Membrane</keyword>
<evidence type="ECO:0000313" key="2">
    <source>
        <dbReference type="Ensembl" id="ENSAMXP00000028168.1"/>
    </source>
</evidence>
<keyword evidence="1" id="KW-0812">Transmembrane</keyword>
<evidence type="ECO:0000313" key="3">
    <source>
        <dbReference type="Proteomes" id="UP000018467"/>
    </source>
</evidence>
<name>A0A3B1IE20_ASTMX</name>
<feature type="transmembrane region" description="Helical" evidence="1">
    <location>
        <begin position="44"/>
        <end position="67"/>
    </location>
</feature>
<reference evidence="2" key="3">
    <citation type="submission" date="2025-08" db="UniProtKB">
        <authorList>
            <consortium name="Ensembl"/>
        </authorList>
    </citation>
    <scope>IDENTIFICATION</scope>
</reference>
<dbReference type="GeneTree" id="ENSGT01120000273597"/>
<dbReference type="AlphaFoldDB" id="A0A3B1IE20"/>
<dbReference type="Bgee" id="ENSAMXG00000031449">
    <property type="expression patterns" value="Expressed in embryo and 2 other cell types or tissues"/>
</dbReference>
<evidence type="ECO:0000256" key="1">
    <source>
        <dbReference type="SAM" id="Phobius"/>
    </source>
</evidence>
<dbReference type="InParanoid" id="A0A3B1IE20"/>
<sequence length="89" mass="9889">MFWLCLIIMKFLVFLFSLLLVLANGFSLLLFLTNSFLSVRPIDLTIAVASLVSLSDLGFLCNLSISLSESSSPLKHKTNQITLTPVQIR</sequence>
<dbReference type="Proteomes" id="UP000018467">
    <property type="component" value="Unassembled WGS sequence"/>
</dbReference>
<feature type="transmembrane region" description="Helical" evidence="1">
    <location>
        <begin position="12"/>
        <end position="32"/>
    </location>
</feature>
<reference evidence="3" key="2">
    <citation type="journal article" date="2014" name="Nat. Commun.">
        <title>The cavefish genome reveals candidate genes for eye loss.</title>
        <authorList>
            <person name="McGaugh S.E."/>
            <person name="Gross J.B."/>
            <person name="Aken B."/>
            <person name="Blin M."/>
            <person name="Borowsky R."/>
            <person name="Chalopin D."/>
            <person name="Hinaux H."/>
            <person name="Jeffery W.R."/>
            <person name="Keene A."/>
            <person name="Ma L."/>
            <person name="Minx P."/>
            <person name="Murphy D."/>
            <person name="O'Quin K.E."/>
            <person name="Retaux S."/>
            <person name="Rohner N."/>
            <person name="Searle S.M."/>
            <person name="Stahl B.A."/>
            <person name="Tabin C."/>
            <person name="Volff J.N."/>
            <person name="Yoshizawa M."/>
            <person name="Warren W.C."/>
        </authorList>
    </citation>
    <scope>NUCLEOTIDE SEQUENCE [LARGE SCALE GENOMIC DNA]</scope>
    <source>
        <strain evidence="3">female</strain>
    </source>
</reference>
<keyword evidence="1" id="KW-1133">Transmembrane helix</keyword>
<dbReference type="Ensembl" id="ENSAMXT00000035891.1">
    <property type="protein sequence ID" value="ENSAMXP00000028168.1"/>
    <property type="gene ID" value="ENSAMXG00000031449.1"/>
</dbReference>
<accession>A0A3B1IE20</accession>
<organism evidence="2 3">
    <name type="scientific">Astyanax mexicanus</name>
    <name type="common">Blind cave fish</name>
    <name type="synonym">Astyanax fasciatus mexicanus</name>
    <dbReference type="NCBI Taxonomy" id="7994"/>
    <lineage>
        <taxon>Eukaryota</taxon>
        <taxon>Metazoa</taxon>
        <taxon>Chordata</taxon>
        <taxon>Craniata</taxon>
        <taxon>Vertebrata</taxon>
        <taxon>Euteleostomi</taxon>
        <taxon>Actinopterygii</taxon>
        <taxon>Neopterygii</taxon>
        <taxon>Teleostei</taxon>
        <taxon>Ostariophysi</taxon>
        <taxon>Characiformes</taxon>
        <taxon>Characoidei</taxon>
        <taxon>Acestrorhamphidae</taxon>
        <taxon>Acestrorhamphinae</taxon>
        <taxon>Astyanax</taxon>
    </lineage>
</organism>
<keyword evidence="3" id="KW-1185">Reference proteome</keyword>
<reference evidence="3" key="1">
    <citation type="submission" date="2013-03" db="EMBL/GenBank/DDBJ databases">
        <authorList>
            <person name="Jeffery W."/>
            <person name="Warren W."/>
            <person name="Wilson R.K."/>
        </authorList>
    </citation>
    <scope>NUCLEOTIDE SEQUENCE</scope>
    <source>
        <strain evidence="3">female</strain>
    </source>
</reference>